<comment type="subcellular location">
    <subcellularLocation>
        <location evidence="2">Cell membrane</location>
        <topology evidence="2">Lipid-anchor</topology>
    </subcellularLocation>
</comment>
<sequence>MRNQNMNRLRMMTAALIALSLAGCAIAPARVDRPQVAAAWQAMPTAGSAQQQDGAWWRAFGSAELDRLMDTALKGNLDWHAALARIEQSRALLKATEADAYPQASLDGSVSNSRNRSGGAQRTSTTSNSRQAGVSVSYEVDLWGRLAADRGSAKSSLAAARFSALGTRLLLETELASTYFQLCTLDERLALAKKNTTLARDTLTRVGAQRRLGAVDDVAVAQQRQLVESLAAGEALLTSQRHDAKTALAVLTGSAPQGFTLKTQAVASFALPTPAAGQPAELLTRRPDILQAEAQLAAAEADVASARAAFYPQLTLTAKGVVSAVSGGGTGVLTSLLAGLTQPLFDGGRLSASLSLNKARRDELVAAYKQTVLAALKEGEDALDGWLQTATRTDALGRSLAAARDAYRLSDGRYRAGAIDYLTLLDAQRTLIASEDGYLAAGNDRLDALLTLYKALGGAGRPA</sequence>
<evidence type="ECO:0000256" key="3">
    <source>
        <dbReference type="SAM" id="MobiDB-lite"/>
    </source>
</evidence>
<feature type="signal peptide" evidence="2">
    <location>
        <begin position="1"/>
        <end position="29"/>
    </location>
</feature>
<evidence type="ECO:0000256" key="1">
    <source>
        <dbReference type="ARBA" id="ARBA00007613"/>
    </source>
</evidence>
<protein>
    <recommendedName>
        <fullName evidence="6">Efflux transporter outer membrane subunit</fullName>
    </recommendedName>
</protein>
<feature type="compositionally biased region" description="Low complexity" evidence="3">
    <location>
        <begin position="108"/>
        <end position="119"/>
    </location>
</feature>
<name>A0A345Y556_9NEIS</name>
<reference evidence="4 5" key="1">
    <citation type="submission" date="2018-07" db="EMBL/GenBank/DDBJ databases">
        <title>Crenobacter cavernae sp. nov., isolated from a karst cave.</title>
        <authorList>
            <person name="Zhu H."/>
        </authorList>
    </citation>
    <scope>NUCLEOTIDE SEQUENCE [LARGE SCALE GENOMIC DNA]</scope>
    <source>
        <strain evidence="4 5">K1W11S-77</strain>
    </source>
</reference>
<keyword evidence="2" id="KW-1134">Transmembrane beta strand</keyword>
<keyword evidence="2" id="KW-0449">Lipoprotein</keyword>
<dbReference type="OrthoDB" id="9770517at2"/>
<evidence type="ECO:0000313" key="5">
    <source>
        <dbReference type="Proteomes" id="UP000254537"/>
    </source>
</evidence>
<proteinExistence type="inferred from homology"/>
<organism evidence="4 5">
    <name type="scientific">Crenobacter cavernae</name>
    <dbReference type="NCBI Taxonomy" id="2290923"/>
    <lineage>
        <taxon>Bacteria</taxon>
        <taxon>Pseudomonadati</taxon>
        <taxon>Pseudomonadota</taxon>
        <taxon>Betaproteobacteria</taxon>
        <taxon>Neisseriales</taxon>
        <taxon>Neisseriaceae</taxon>
        <taxon>Crenobacter</taxon>
    </lineage>
</organism>
<dbReference type="Gene3D" id="2.20.200.10">
    <property type="entry name" value="Outer membrane efflux proteins (OEP)"/>
    <property type="match status" value="1"/>
</dbReference>
<feature type="chain" id="PRO_5016481495" description="Efflux transporter outer membrane subunit" evidence="2">
    <location>
        <begin position="30"/>
        <end position="463"/>
    </location>
</feature>
<dbReference type="Gene3D" id="1.20.1600.10">
    <property type="entry name" value="Outer membrane efflux proteins (OEP)"/>
    <property type="match status" value="1"/>
</dbReference>
<dbReference type="SUPFAM" id="SSF56954">
    <property type="entry name" value="Outer membrane efflux proteins (OEP)"/>
    <property type="match status" value="1"/>
</dbReference>
<feature type="compositionally biased region" description="Polar residues" evidence="3">
    <location>
        <begin position="120"/>
        <end position="130"/>
    </location>
</feature>
<dbReference type="GO" id="GO:0015562">
    <property type="term" value="F:efflux transmembrane transporter activity"/>
    <property type="evidence" value="ECO:0007669"/>
    <property type="project" value="InterPro"/>
</dbReference>
<dbReference type="InterPro" id="IPR010131">
    <property type="entry name" value="MdtP/NodT-like"/>
</dbReference>
<dbReference type="AlphaFoldDB" id="A0A345Y556"/>
<keyword evidence="2" id="KW-0812">Transmembrane</keyword>
<dbReference type="Proteomes" id="UP000254537">
    <property type="component" value="Chromosome"/>
</dbReference>
<dbReference type="PANTHER" id="PTHR30203:SF33">
    <property type="entry name" value="BLR4455 PROTEIN"/>
    <property type="match status" value="1"/>
</dbReference>
<dbReference type="NCBIfam" id="TIGR01845">
    <property type="entry name" value="outer_NodT"/>
    <property type="match status" value="1"/>
</dbReference>
<keyword evidence="2" id="KW-0564">Palmitate</keyword>
<keyword evidence="2" id="KW-0732">Signal</keyword>
<evidence type="ECO:0008006" key="6">
    <source>
        <dbReference type="Google" id="ProtNLM"/>
    </source>
</evidence>
<dbReference type="PROSITE" id="PS51257">
    <property type="entry name" value="PROKAR_LIPOPROTEIN"/>
    <property type="match status" value="1"/>
</dbReference>
<dbReference type="Pfam" id="PF02321">
    <property type="entry name" value="OEP"/>
    <property type="match status" value="2"/>
</dbReference>
<evidence type="ECO:0000256" key="2">
    <source>
        <dbReference type="RuleBase" id="RU362097"/>
    </source>
</evidence>
<comment type="similarity">
    <text evidence="1 2">Belongs to the outer membrane factor (OMF) (TC 1.B.17) family.</text>
</comment>
<keyword evidence="2" id="KW-0472">Membrane</keyword>
<dbReference type="KEGG" id="ccah:DWG20_06180"/>
<dbReference type="GO" id="GO:0005886">
    <property type="term" value="C:plasma membrane"/>
    <property type="evidence" value="ECO:0007669"/>
    <property type="project" value="UniProtKB-SubCell"/>
</dbReference>
<dbReference type="EMBL" id="CP031337">
    <property type="protein sequence ID" value="AXK39058.1"/>
    <property type="molecule type" value="Genomic_DNA"/>
</dbReference>
<gene>
    <name evidence="4" type="ORF">DWG20_06180</name>
</gene>
<dbReference type="PANTHER" id="PTHR30203">
    <property type="entry name" value="OUTER MEMBRANE CATION EFFLUX PROTEIN"/>
    <property type="match status" value="1"/>
</dbReference>
<dbReference type="InterPro" id="IPR003423">
    <property type="entry name" value="OMP_efflux"/>
</dbReference>
<accession>A0A345Y556</accession>
<feature type="region of interest" description="Disordered" evidence="3">
    <location>
        <begin position="104"/>
        <end position="130"/>
    </location>
</feature>
<evidence type="ECO:0000313" key="4">
    <source>
        <dbReference type="EMBL" id="AXK39058.1"/>
    </source>
</evidence>